<keyword evidence="4 8" id="KW-0067">ATP-binding</keyword>
<gene>
    <name evidence="8" type="ORF">DCW38_00865</name>
</gene>
<evidence type="ECO:0000256" key="2">
    <source>
        <dbReference type="ARBA" id="ARBA00022475"/>
    </source>
</evidence>
<dbReference type="InterPro" id="IPR008995">
    <property type="entry name" value="Mo/tungstate-bd_C_term_dom"/>
</dbReference>
<keyword evidence="2" id="KW-1003">Cell membrane</keyword>
<evidence type="ECO:0000256" key="1">
    <source>
        <dbReference type="ARBA" id="ARBA00022448"/>
    </source>
</evidence>
<accession>A0A350H855</accession>
<evidence type="ECO:0000256" key="6">
    <source>
        <dbReference type="ARBA" id="ARBA00023136"/>
    </source>
</evidence>
<dbReference type="Pfam" id="PF00005">
    <property type="entry name" value="ABC_tran"/>
    <property type="match status" value="1"/>
</dbReference>
<dbReference type="CDD" id="cd03301">
    <property type="entry name" value="ABC_MalK_N"/>
    <property type="match status" value="1"/>
</dbReference>
<dbReference type="GO" id="GO:0016887">
    <property type="term" value="F:ATP hydrolysis activity"/>
    <property type="evidence" value="ECO:0007669"/>
    <property type="project" value="InterPro"/>
</dbReference>
<dbReference type="InterPro" id="IPR027417">
    <property type="entry name" value="P-loop_NTPase"/>
</dbReference>
<dbReference type="Gene3D" id="2.40.50.140">
    <property type="entry name" value="Nucleic acid-binding proteins"/>
    <property type="match status" value="1"/>
</dbReference>
<dbReference type="GO" id="GO:0055052">
    <property type="term" value="C:ATP-binding cassette (ABC) transporter complex, substrate-binding subunit-containing"/>
    <property type="evidence" value="ECO:0007669"/>
    <property type="project" value="TreeGrafter"/>
</dbReference>
<evidence type="ECO:0000256" key="3">
    <source>
        <dbReference type="ARBA" id="ARBA00022741"/>
    </source>
</evidence>
<dbReference type="GO" id="GO:0005524">
    <property type="term" value="F:ATP binding"/>
    <property type="evidence" value="ECO:0007669"/>
    <property type="project" value="UniProtKB-KW"/>
</dbReference>
<dbReference type="InterPro" id="IPR047641">
    <property type="entry name" value="ABC_transpr_MalK/UgpC-like"/>
</dbReference>
<dbReference type="InterPro" id="IPR017871">
    <property type="entry name" value="ABC_transporter-like_CS"/>
</dbReference>
<comment type="caution">
    <text evidence="8">The sequence shown here is derived from an EMBL/GenBank/DDBJ whole genome shotgun (WGS) entry which is preliminary data.</text>
</comment>
<name>A0A350H855_UNCW3</name>
<dbReference type="InterPro" id="IPR013611">
    <property type="entry name" value="Transp-assoc_OB_typ2"/>
</dbReference>
<dbReference type="SUPFAM" id="SSF52540">
    <property type="entry name" value="P-loop containing nucleoside triphosphate hydrolases"/>
    <property type="match status" value="1"/>
</dbReference>
<dbReference type="EMBL" id="DMZY01000028">
    <property type="protein sequence ID" value="HAV91721.1"/>
    <property type="molecule type" value="Genomic_DNA"/>
</dbReference>
<keyword evidence="1" id="KW-0813">Transport</keyword>
<protein>
    <submittedName>
        <fullName evidence="8">Sugar ABC transporter ATP-binding protein</fullName>
    </submittedName>
</protein>
<dbReference type="PROSITE" id="PS00211">
    <property type="entry name" value="ABC_TRANSPORTER_1"/>
    <property type="match status" value="1"/>
</dbReference>
<proteinExistence type="predicted"/>
<dbReference type="NCBIfam" id="NF008653">
    <property type="entry name" value="PRK11650.1"/>
    <property type="match status" value="1"/>
</dbReference>
<keyword evidence="3" id="KW-0547">Nucleotide-binding</keyword>
<dbReference type="GO" id="GO:0140359">
    <property type="term" value="F:ABC-type transporter activity"/>
    <property type="evidence" value="ECO:0007669"/>
    <property type="project" value="InterPro"/>
</dbReference>
<dbReference type="SMART" id="SM00382">
    <property type="entry name" value="AAA"/>
    <property type="match status" value="1"/>
</dbReference>
<evidence type="ECO:0000313" key="8">
    <source>
        <dbReference type="EMBL" id="HAV91721.1"/>
    </source>
</evidence>
<dbReference type="Proteomes" id="UP000264062">
    <property type="component" value="Unassembled WGS sequence"/>
</dbReference>
<evidence type="ECO:0000259" key="7">
    <source>
        <dbReference type="PROSITE" id="PS50893"/>
    </source>
</evidence>
<dbReference type="PANTHER" id="PTHR43875:SF15">
    <property type="entry name" value="TREHALOSE IMPORT ATP-BINDING PROTEIN SUGC"/>
    <property type="match status" value="1"/>
</dbReference>
<dbReference type="InterPro" id="IPR003593">
    <property type="entry name" value="AAA+_ATPase"/>
</dbReference>
<dbReference type="FunFam" id="3.40.50.300:FF:000042">
    <property type="entry name" value="Maltose/maltodextrin ABC transporter, ATP-binding protein"/>
    <property type="match status" value="1"/>
</dbReference>
<dbReference type="SUPFAM" id="SSF50331">
    <property type="entry name" value="MOP-like"/>
    <property type="match status" value="1"/>
</dbReference>
<dbReference type="Gene3D" id="2.40.50.100">
    <property type="match status" value="1"/>
</dbReference>
<dbReference type="AlphaFoldDB" id="A0A350H855"/>
<dbReference type="InterPro" id="IPR012340">
    <property type="entry name" value="NA-bd_OB-fold"/>
</dbReference>
<dbReference type="Gene3D" id="3.40.50.300">
    <property type="entry name" value="P-loop containing nucleotide triphosphate hydrolases"/>
    <property type="match status" value="1"/>
</dbReference>
<organism evidence="8 9">
    <name type="scientific">candidate division WOR-3 bacterium</name>
    <dbReference type="NCBI Taxonomy" id="2052148"/>
    <lineage>
        <taxon>Bacteria</taxon>
        <taxon>Bacteria division WOR-3</taxon>
    </lineage>
</organism>
<evidence type="ECO:0000256" key="4">
    <source>
        <dbReference type="ARBA" id="ARBA00022840"/>
    </source>
</evidence>
<dbReference type="InterPro" id="IPR015855">
    <property type="entry name" value="ABC_transpr_MalK-like"/>
</dbReference>
<dbReference type="InterPro" id="IPR003439">
    <property type="entry name" value="ABC_transporter-like_ATP-bd"/>
</dbReference>
<dbReference type="PANTHER" id="PTHR43875">
    <property type="entry name" value="MALTODEXTRIN IMPORT ATP-BINDING PROTEIN MSMX"/>
    <property type="match status" value="1"/>
</dbReference>
<evidence type="ECO:0000313" key="9">
    <source>
        <dbReference type="Proteomes" id="UP000264062"/>
    </source>
</evidence>
<reference evidence="8 9" key="1">
    <citation type="journal article" date="2018" name="Nat. Biotechnol.">
        <title>A standardized bacterial taxonomy based on genome phylogeny substantially revises the tree of life.</title>
        <authorList>
            <person name="Parks D.H."/>
            <person name="Chuvochina M."/>
            <person name="Waite D.W."/>
            <person name="Rinke C."/>
            <person name="Skarshewski A."/>
            <person name="Chaumeil P.A."/>
            <person name="Hugenholtz P."/>
        </authorList>
    </citation>
    <scope>NUCLEOTIDE SEQUENCE [LARGE SCALE GENOMIC DNA]</scope>
    <source>
        <strain evidence="8">UBA9956</strain>
    </source>
</reference>
<feature type="domain" description="ABC transporter" evidence="7">
    <location>
        <begin position="4"/>
        <end position="235"/>
    </location>
</feature>
<dbReference type="GO" id="GO:0008643">
    <property type="term" value="P:carbohydrate transport"/>
    <property type="evidence" value="ECO:0007669"/>
    <property type="project" value="InterPro"/>
</dbReference>
<dbReference type="PROSITE" id="PS50893">
    <property type="entry name" value="ABC_TRANSPORTER_2"/>
    <property type="match status" value="1"/>
</dbReference>
<sequence>MSEVILKNVRKVYPNSIEAVKDVSLTIEDKEFIVFVGPSGCGKSTLLRCIAGLEEVTSGEIIIGRQVVNDIHPKDRDIAMVFQNYALYPHMNVYNNIAFGLKTRGYSKDEIGARVLEAVKILGIEEYLKSKPRELSGGQRQRVAIGRAIVRHPKVFLFDEPLSNLDAKMRVSMRAEISRLHKTLGVTMIYVTHDQTEAMTMGDRIVVIDKGEIMQVSHPHTLYFKPENLFTGTFIGSPQMNIFSGAVTSGKFLSENLNFSFTKRIPDFQSAAVGVRPEDISLTSGNIEIKGRVELAESLGDVTFLHLNLNNQRVIVKTTLEKRFQINEEISIFPNIEKFHIFNLEDGKRIEF</sequence>
<keyword evidence="6" id="KW-0472">Membrane</keyword>
<keyword evidence="5" id="KW-1278">Translocase</keyword>
<evidence type="ECO:0000256" key="5">
    <source>
        <dbReference type="ARBA" id="ARBA00022967"/>
    </source>
</evidence>
<dbReference type="Pfam" id="PF08402">
    <property type="entry name" value="TOBE_2"/>
    <property type="match status" value="1"/>
</dbReference>